<dbReference type="RefSeq" id="WP_381492683.1">
    <property type="nucleotide sequence ID" value="NZ_JBHTIK010000011.1"/>
</dbReference>
<keyword evidence="6" id="KW-1185">Reference proteome</keyword>
<evidence type="ECO:0000313" key="6">
    <source>
        <dbReference type="Proteomes" id="UP001597124"/>
    </source>
</evidence>
<dbReference type="InterPro" id="IPR000524">
    <property type="entry name" value="Tscrpt_reg_HTH_GntR"/>
</dbReference>
<dbReference type="Pfam" id="PF00392">
    <property type="entry name" value="GntR"/>
    <property type="match status" value="1"/>
</dbReference>
<feature type="domain" description="HTH gntR-type" evidence="4">
    <location>
        <begin position="8"/>
        <end position="68"/>
    </location>
</feature>
<dbReference type="InterPro" id="IPR036390">
    <property type="entry name" value="WH_DNA-bd_sf"/>
</dbReference>
<keyword evidence="2" id="KW-0238">DNA-binding</keyword>
<evidence type="ECO:0000256" key="1">
    <source>
        <dbReference type="ARBA" id="ARBA00023015"/>
    </source>
</evidence>
<dbReference type="InterPro" id="IPR036388">
    <property type="entry name" value="WH-like_DNA-bd_sf"/>
</dbReference>
<evidence type="ECO:0000313" key="5">
    <source>
        <dbReference type="EMBL" id="MFD0849719.1"/>
    </source>
</evidence>
<dbReference type="EMBL" id="JBHTIK010000011">
    <property type="protein sequence ID" value="MFD0849719.1"/>
    <property type="molecule type" value="Genomic_DNA"/>
</dbReference>
<keyword evidence="1" id="KW-0805">Transcription regulation</keyword>
<proteinExistence type="predicted"/>
<comment type="caution">
    <text evidence="5">The sequence shown here is derived from an EMBL/GenBank/DDBJ whole genome shotgun (WGS) entry which is preliminary data.</text>
</comment>
<evidence type="ECO:0000256" key="3">
    <source>
        <dbReference type="ARBA" id="ARBA00023163"/>
    </source>
</evidence>
<organism evidence="5 6">
    <name type="scientific">Sphingosinicella xenopeptidilytica</name>
    <dbReference type="NCBI Taxonomy" id="364098"/>
    <lineage>
        <taxon>Bacteria</taxon>
        <taxon>Pseudomonadati</taxon>
        <taxon>Pseudomonadota</taxon>
        <taxon>Alphaproteobacteria</taxon>
        <taxon>Sphingomonadales</taxon>
        <taxon>Sphingosinicellaceae</taxon>
        <taxon>Sphingosinicella</taxon>
    </lineage>
</organism>
<evidence type="ECO:0000259" key="4">
    <source>
        <dbReference type="Pfam" id="PF00392"/>
    </source>
</evidence>
<accession>A0ABW3C5F8</accession>
<gene>
    <name evidence="5" type="ORF">ACFQ00_15400</name>
</gene>
<sequence>MAPERHLHERIYLSLKSILLSHDYRSGQRIDIAGLAERFQASVTPVRDGLCRLVGEEVVEMLPSGGFRLWLPTVDSLRDIYFWNGQHLLAALHATSFSAIQTVLVGVWRYAGEPLATPEIAVPRLFQRLADASANREFSRQVAATNARLYHVRRREPALINDFHAEAKRLAIPDHTGVQKAVRRRILAYHRRRILLAPQIAERLALEAEL</sequence>
<dbReference type="Proteomes" id="UP001597124">
    <property type="component" value="Unassembled WGS sequence"/>
</dbReference>
<evidence type="ECO:0000256" key="2">
    <source>
        <dbReference type="ARBA" id="ARBA00023125"/>
    </source>
</evidence>
<protein>
    <submittedName>
        <fullName evidence="5">GntR family transcriptional regulator</fullName>
    </submittedName>
</protein>
<name>A0ABW3C5F8_SPHXN</name>
<keyword evidence="3" id="KW-0804">Transcription</keyword>
<dbReference type="SUPFAM" id="SSF46785">
    <property type="entry name" value="Winged helix' DNA-binding domain"/>
    <property type="match status" value="1"/>
</dbReference>
<dbReference type="Gene3D" id="1.10.10.10">
    <property type="entry name" value="Winged helix-like DNA-binding domain superfamily/Winged helix DNA-binding domain"/>
    <property type="match status" value="1"/>
</dbReference>
<reference evidence="6" key="1">
    <citation type="journal article" date="2019" name="Int. J. Syst. Evol. Microbiol.">
        <title>The Global Catalogue of Microorganisms (GCM) 10K type strain sequencing project: providing services to taxonomists for standard genome sequencing and annotation.</title>
        <authorList>
            <consortium name="The Broad Institute Genomics Platform"/>
            <consortium name="The Broad Institute Genome Sequencing Center for Infectious Disease"/>
            <person name="Wu L."/>
            <person name="Ma J."/>
        </authorList>
    </citation>
    <scope>NUCLEOTIDE SEQUENCE [LARGE SCALE GENOMIC DNA]</scope>
    <source>
        <strain evidence="6">CCUG 52537</strain>
    </source>
</reference>